<dbReference type="GO" id="GO:0006565">
    <property type="term" value="P:L-serine catabolic process"/>
    <property type="evidence" value="ECO:0007669"/>
    <property type="project" value="TreeGrafter"/>
</dbReference>
<dbReference type="NCBIfam" id="NF005680">
    <property type="entry name" value="PRK07476.1"/>
    <property type="match status" value="1"/>
</dbReference>
<evidence type="ECO:0000256" key="4">
    <source>
        <dbReference type="ARBA" id="ARBA00023239"/>
    </source>
</evidence>
<dbReference type="InterPro" id="IPR050147">
    <property type="entry name" value="Ser/Thr_Dehydratase"/>
</dbReference>
<proteinExistence type="inferred from homology"/>
<dbReference type="InterPro" id="IPR014333">
    <property type="entry name" value="Ectoine_EutB"/>
</dbReference>
<dbReference type="Pfam" id="PF00291">
    <property type="entry name" value="PALP"/>
    <property type="match status" value="1"/>
</dbReference>
<dbReference type="GO" id="GO:0004794">
    <property type="term" value="F:threonine deaminase activity"/>
    <property type="evidence" value="ECO:0007669"/>
    <property type="project" value="TreeGrafter"/>
</dbReference>
<dbReference type="InterPro" id="IPR001926">
    <property type="entry name" value="TrpB-like_PALP"/>
</dbReference>
<feature type="domain" description="Tryptophan synthase beta chain-like PALP" evidence="5">
    <location>
        <begin position="25"/>
        <end position="314"/>
    </location>
</feature>
<dbReference type="GO" id="GO:0006567">
    <property type="term" value="P:L-threonine catabolic process"/>
    <property type="evidence" value="ECO:0007669"/>
    <property type="project" value="TreeGrafter"/>
</dbReference>
<dbReference type="Gene3D" id="3.40.50.1100">
    <property type="match status" value="2"/>
</dbReference>
<dbReference type="PANTHER" id="PTHR48078:SF6">
    <property type="entry name" value="L-THREONINE DEHYDRATASE CATABOLIC TDCB"/>
    <property type="match status" value="1"/>
</dbReference>
<dbReference type="CDD" id="cd01562">
    <property type="entry name" value="Thr-dehyd"/>
    <property type="match status" value="1"/>
</dbReference>
<dbReference type="Proteomes" id="UP000434052">
    <property type="component" value="Unassembled WGS sequence"/>
</dbReference>
<sequence length="336" mass="35229">MTPAANHRAVTMRDVLRARQRTAATIRRTPMAASSSLEKILGAPVFLKLEHCQVTGSFKLRGAANAVLSLSDADKERGVVGVSTGNYGRALAHAARQAGVRCIICMSRLVPANKVEAVRALGAEVRILGESQDEAQEEVDRLVAEERMIMLPPFDHPDVIAGQGTLGLETMEDCPEAGTLLVPLSGGGLAAGVALAAKTLALNIRVVGVSMERGAAMHASLQAGKPVQVHEYPSLADSLGGGVGLDNQYTFAMVRDLLDDVVLLSETEIAAGVRHIYWKEGEIVEGAAAVGVAAILAGKVKATAEAPVVALLSGRNIDHALHYRLISGEDVDLAAE</sequence>
<evidence type="ECO:0000256" key="2">
    <source>
        <dbReference type="ARBA" id="ARBA00010869"/>
    </source>
</evidence>
<comment type="cofactor">
    <cofactor evidence="1">
        <name>pyridoxal 5'-phosphate</name>
        <dbReference type="ChEBI" id="CHEBI:597326"/>
    </cofactor>
</comment>
<evidence type="ECO:0000313" key="6">
    <source>
        <dbReference type="EMBL" id="TVM35907.1"/>
    </source>
</evidence>
<organism evidence="6 7">
    <name type="scientific">Oceanidesulfovibrio marinus</name>
    <dbReference type="NCBI Taxonomy" id="370038"/>
    <lineage>
        <taxon>Bacteria</taxon>
        <taxon>Pseudomonadati</taxon>
        <taxon>Thermodesulfobacteriota</taxon>
        <taxon>Desulfovibrionia</taxon>
        <taxon>Desulfovibrionales</taxon>
        <taxon>Desulfovibrionaceae</taxon>
        <taxon>Oceanidesulfovibrio</taxon>
    </lineage>
</organism>
<evidence type="ECO:0000313" key="7">
    <source>
        <dbReference type="Proteomes" id="UP000434052"/>
    </source>
</evidence>
<keyword evidence="3" id="KW-0663">Pyridoxal phosphate</keyword>
<dbReference type="RefSeq" id="WP_144234240.1">
    <property type="nucleotide sequence ID" value="NZ_QMIF01000002.1"/>
</dbReference>
<reference evidence="6 7" key="1">
    <citation type="submission" date="2018-06" db="EMBL/GenBank/DDBJ databases">
        <title>Complete genome of Desulfovibrio marinus P48SEP.</title>
        <authorList>
            <person name="Crispim J.S."/>
            <person name="Vidigal P.M.P."/>
            <person name="Silva L.C.F."/>
            <person name="Araujo L.C."/>
            <person name="Laguardia C.N."/>
            <person name="Dias R.S."/>
            <person name="Sousa M.P."/>
            <person name="Paula S.O."/>
            <person name="Silva C."/>
        </authorList>
    </citation>
    <scope>NUCLEOTIDE SEQUENCE [LARGE SCALE GENOMIC DNA]</scope>
    <source>
        <strain evidence="6 7">P48SEP</strain>
    </source>
</reference>
<dbReference type="EMBL" id="QMIF01000002">
    <property type="protein sequence ID" value="TVM35907.1"/>
    <property type="molecule type" value="Genomic_DNA"/>
</dbReference>
<comment type="caution">
    <text evidence="6">The sequence shown here is derived from an EMBL/GenBank/DDBJ whole genome shotgun (WGS) entry which is preliminary data.</text>
</comment>
<dbReference type="GO" id="GO:0003941">
    <property type="term" value="F:L-serine ammonia-lyase activity"/>
    <property type="evidence" value="ECO:0007669"/>
    <property type="project" value="TreeGrafter"/>
</dbReference>
<evidence type="ECO:0000256" key="1">
    <source>
        <dbReference type="ARBA" id="ARBA00001933"/>
    </source>
</evidence>
<name>A0A6P1ZNL7_9BACT</name>
<evidence type="ECO:0000259" key="5">
    <source>
        <dbReference type="Pfam" id="PF00291"/>
    </source>
</evidence>
<dbReference type="PANTHER" id="PTHR48078">
    <property type="entry name" value="THREONINE DEHYDRATASE, MITOCHONDRIAL-RELATED"/>
    <property type="match status" value="1"/>
</dbReference>
<accession>A0A6P1ZNL7</accession>
<gene>
    <name evidence="6" type="ORF">DQK91_04440</name>
</gene>
<dbReference type="InterPro" id="IPR036052">
    <property type="entry name" value="TrpB-like_PALP_sf"/>
</dbReference>
<dbReference type="OrthoDB" id="9811476at2"/>
<evidence type="ECO:0000256" key="3">
    <source>
        <dbReference type="ARBA" id="ARBA00022898"/>
    </source>
</evidence>
<dbReference type="NCBIfam" id="TIGR02991">
    <property type="entry name" value="ectoine_eutB"/>
    <property type="match status" value="1"/>
</dbReference>
<protein>
    <submittedName>
        <fullName evidence="6">Hydroxyectoine utilization dehydratase EutB</fullName>
    </submittedName>
</protein>
<dbReference type="FunFam" id="3.40.50.1100:FF:000005">
    <property type="entry name" value="Threonine dehydratase catabolic"/>
    <property type="match status" value="1"/>
</dbReference>
<comment type="similarity">
    <text evidence="2">Belongs to the serine/threonine dehydratase family.</text>
</comment>
<dbReference type="PROSITE" id="PS00165">
    <property type="entry name" value="DEHYDRATASE_SER_THR"/>
    <property type="match status" value="1"/>
</dbReference>
<dbReference type="GO" id="GO:0030170">
    <property type="term" value="F:pyridoxal phosphate binding"/>
    <property type="evidence" value="ECO:0007669"/>
    <property type="project" value="InterPro"/>
</dbReference>
<dbReference type="AlphaFoldDB" id="A0A6P1ZNL7"/>
<dbReference type="GO" id="GO:0009097">
    <property type="term" value="P:isoleucine biosynthetic process"/>
    <property type="evidence" value="ECO:0007669"/>
    <property type="project" value="TreeGrafter"/>
</dbReference>
<keyword evidence="4" id="KW-0456">Lyase</keyword>
<dbReference type="InterPro" id="IPR000634">
    <property type="entry name" value="Ser/Thr_deHydtase_PyrdxlP-BS"/>
</dbReference>
<dbReference type="SUPFAM" id="SSF53686">
    <property type="entry name" value="Tryptophan synthase beta subunit-like PLP-dependent enzymes"/>
    <property type="match status" value="1"/>
</dbReference>